<keyword evidence="1" id="KW-0547">Nucleotide-binding</keyword>
<dbReference type="Gene3D" id="3.40.50.300">
    <property type="entry name" value="P-loop containing nucleotide triphosphate hydrolases"/>
    <property type="match status" value="1"/>
</dbReference>
<gene>
    <name evidence="3" type="ORF">CLV40_108189</name>
</gene>
<dbReference type="Pfam" id="PF09107">
    <property type="entry name" value="WHD_3rd_SelB"/>
    <property type="match status" value="1"/>
</dbReference>
<dbReference type="InterPro" id="IPR027417">
    <property type="entry name" value="P-loop_NTPase"/>
</dbReference>
<dbReference type="PANTHER" id="PTHR43721">
    <property type="entry name" value="ELONGATION FACTOR TU-RELATED"/>
    <property type="match status" value="1"/>
</dbReference>
<keyword evidence="1" id="KW-0342">GTP-binding</keyword>
<proteinExistence type="predicted"/>
<dbReference type="Proteomes" id="UP000239203">
    <property type="component" value="Unassembled WGS sequence"/>
</dbReference>
<dbReference type="GO" id="GO:0003924">
    <property type="term" value="F:GTPase activity"/>
    <property type="evidence" value="ECO:0007669"/>
    <property type="project" value="InterPro"/>
</dbReference>
<dbReference type="Gene3D" id="1.10.10.10">
    <property type="entry name" value="Winged helix-like DNA-binding domain superfamily/Winged helix DNA-binding domain"/>
    <property type="match status" value="1"/>
</dbReference>
<dbReference type="SUPFAM" id="SSF52540">
    <property type="entry name" value="P-loop containing nucleoside triphosphate hydrolases"/>
    <property type="match status" value="1"/>
</dbReference>
<evidence type="ECO:0000313" key="4">
    <source>
        <dbReference type="Proteomes" id="UP000239203"/>
    </source>
</evidence>
<comment type="caution">
    <text evidence="3">The sequence shown here is derived from an EMBL/GenBank/DDBJ whole genome shotgun (WGS) entry which is preliminary data.</text>
</comment>
<dbReference type="InterPro" id="IPR050055">
    <property type="entry name" value="EF-Tu_GTPase"/>
</dbReference>
<dbReference type="GO" id="GO:0005737">
    <property type="term" value="C:cytoplasm"/>
    <property type="evidence" value="ECO:0007669"/>
    <property type="project" value="InterPro"/>
</dbReference>
<dbReference type="SUPFAM" id="SSF50447">
    <property type="entry name" value="Translation proteins"/>
    <property type="match status" value="1"/>
</dbReference>
<evidence type="ECO:0000313" key="3">
    <source>
        <dbReference type="EMBL" id="PPK67191.1"/>
    </source>
</evidence>
<dbReference type="OrthoDB" id="9803139at2"/>
<name>A0A2S6GPZ2_9PSEU</name>
<dbReference type="GO" id="GO:0003723">
    <property type="term" value="F:RNA binding"/>
    <property type="evidence" value="ECO:0007669"/>
    <property type="project" value="InterPro"/>
</dbReference>
<dbReference type="Pfam" id="PF25461">
    <property type="entry name" value="Beta-barrel_SelB"/>
    <property type="match status" value="1"/>
</dbReference>
<reference evidence="3 4" key="1">
    <citation type="submission" date="2018-02" db="EMBL/GenBank/DDBJ databases">
        <title>Genomic Encyclopedia of Archaeal and Bacterial Type Strains, Phase II (KMG-II): from individual species to whole genera.</title>
        <authorList>
            <person name="Goeker M."/>
        </authorList>
    </citation>
    <scope>NUCLEOTIDE SEQUENCE [LARGE SCALE GENOMIC DNA]</scope>
    <source>
        <strain evidence="3 4">YU 961-1</strain>
    </source>
</reference>
<dbReference type="Pfam" id="PF03144">
    <property type="entry name" value="GTP_EFTU_D2"/>
    <property type="match status" value="1"/>
</dbReference>
<keyword evidence="4" id="KW-1185">Reference proteome</keyword>
<organism evidence="3 4">
    <name type="scientific">Actinokineospora auranticolor</name>
    <dbReference type="NCBI Taxonomy" id="155976"/>
    <lineage>
        <taxon>Bacteria</taxon>
        <taxon>Bacillati</taxon>
        <taxon>Actinomycetota</taxon>
        <taxon>Actinomycetes</taxon>
        <taxon>Pseudonocardiales</taxon>
        <taxon>Pseudonocardiaceae</taxon>
        <taxon>Actinokineospora</taxon>
    </lineage>
</organism>
<keyword evidence="3" id="KW-0648">Protein biosynthesis</keyword>
<feature type="domain" description="Tr-type G" evidence="2">
    <location>
        <begin position="1"/>
        <end position="166"/>
    </location>
</feature>
<dbReference type="GO" id="GO:0003746">
    <property type="term" value="F:translation elongation factor activity"/>
    <property type="evidence" value="ECO:0007669"/>
    <property type="project" value="UniProtKB-KW"/>
</dbReference>
<dbReference type="InterPro" id="IPR036388">
    <property type="entry name" value="WH-like_DNA-bd_sf"/>
</dbReference>
<dbReference type="EMBL" id="PTIX01000008">
    <property type="protein sequence ID" value="PPK67191.1"/>
    <property type="molecule type" value="Genomic_DNA"/>
</dbReference>
<evidence type="ECO:0000259" key="2">
    <source>
        <dbReference type="PROSITE" id="PS51722"/>
    </source>
</evidence>
<dbReference type="InterPro" id="IPR009000">
    <property type="entry name" value="Transl_B-barrel_sf"/>
</dbReference>
<dbReference type="InterPro" id="IPR000795">
    <property type="entry name" value="T_Tr_GTP-bd_dom"/>
</dbReference>
<dbReference type="InterPro" id="IPR004161">
    <property type="entry name" value="EFTu-like_2"/>
</dbReference>
<dbReference type="PROSITE" id="PS51722">
    <property type="entry name" value="G_TR_2"/>
    <property type="match status" value="1"/>
</dbReference>
<keyword evidence="3" id="KW-0251">Elongation factor</keyword>
<dbReference type="GO" id="GO:0001514">
    <property type="term" value="P:selenocysteine incorporation"/>
    <property type="evidence" value="ECO:0007669"/>
    <property type="project" value="InterPro"/>
</dbReference>
<dbReference type="AlphaFoldDB" id="A0A2S6GPZ2"/>
<dbReference type="InterPro" id="IPR057335">
    <property type="entry name" value="Beta-barrel_SelB"/>
</dbReference>
<dbReference type="GO" id="GO:0005525">
    <property type="term" value="F:GTP binding"/>
    <property type="evidence" value="ECO:0007669"/>
    <property type="project" value="UniProtKB-KW"/>
</dbReference>
<sequence length="526" mass="55798">MHVIATAGHVDHGKSTLVRRLTGVEPDRWAEERRRGLTIDLGFAWTTLPRAGEVAFVDVPGHERFVSNTLAGVGPAPAVLFVVAADAPWMPQAEEHLLALDALGVRHGLLVVTRADLADPDAIRRTALDRIARTSLGAVPSVVTGAGSGLDEVRAAVDALAAGLPVPAVDGDIRLWVDRSFTVAGAGTVVTGTLQAGTLRVGDELVLRDDTVRIKGLRALGAPRDEVAAAARVAVNLRGLDLAAVRRGDALHTRDAWWPTRVVDLDVAGLPRQVVAHLGTAAVPARVHPLRTGVSRLVLARPLPLRLGDRVLVRDPGNRRIVGATAVDLDRLARLPFHRTAQLKALGRAGDPVAADWHTDPDTWRALVDRVGVELAGWRADHPLDPRPPLETLRRALRLPDVRLVAPLLAAAGRPEVELPESVRKALDLAAVTPFQPVTGLGRDEVAAAVRAGRLLRLADGVVLSSAAAGAAAVELAGLAQPFTTSQARQALGTNRRIALALLDFLDAAGVTTRLSDNTRRLRART</sequence>
<accession>A0A2S6GPZ2</accession>
<dbReference type="InterPro" id="IPR015191">
    <property type="entry name" value="SelB_WHD4"/>
</dbReference>
<protein>
    <submittedName>
        <fullName evidence="3">Selenocysteine-specific elongation factor</fullName>
    </submittedName>
</protein>
<evidence type="ECO:0000256" key="1">
    <source>
        <dbReference type="ARBA" id="ARBA00023134"/>
    </source>
</evidence>
<dbReference type="RefSeq" id="WP_104479939.1">
    <property type="nucleotide sequence ID" value="NZ_CP154825.1"/>
</dbReference>
<dbReference type="PANTHER" id="PTHR43721:SF22">
    <property type="entry name" value="ELONGATION FACTOR TU, MITOCHONDRIAL"/>
    <property type="match status" value="1"/>
</dbReference>
<dbReference type="Pfam" id="PF00009">
    <property type="entry name" value="GTP_EFTU"/>
    <property type="match status" value="1"/>
</dbReference>
<dbReference type="Gene3D" id="2.40.30.10">
    <property type="entry name" value="Translation factors"/>
    <property type="match status" value="1"/>
</dbReference>